<evidence type="ECO:0000259" key="9">
    <source>
        <dbReference type="Pfam" id="PF00881"/>
    </source>
</evidence>
<dbReference type="Proteomes" id="UP000301751">
    <property type="component" value="Unassembled WGS sequence"/>
</dbReference>
<evidence type="ECO:0000256" key="6">
    <source>
        <dbReference type="ARBA" id="ARBA00023027"/>
    </source>
</evidence>
<dbReference type="Pfam" id="PF00881">
    <property type="entry name" value="Nitroreductase"/>
    <property type="match status" value="1"/>
</dbReference>
<feature type="domain" description="Nitroreductase" evidence="9">
    <location>
        <begin position="43"/>
        <end position="200"/>
    </location>
</feature>
<dbReference type="GO" id="GO:0016491">
    <property type="term" value="F:oxidoreductase activity"/>
    <property type="evidence" value="ECO:0007669"/>
    <property type="project" value="UniProtKB-UniRule"/>
</dbReference>
<evidence type="ECO:0000256" key="4">
    <source>
        <dbReference type="ARBA" id="ARBA00022857"/>
    </source>
</evidence>
<keyword evidence="6 7" id="KW-0520">NAD</keyword>
<evidence type="ECO:0000256" key="1">
    <source>
        <dbReference type="ARBA" id="ARBA00007118"/>
    </source>
</evidence>
<dbReference type="PANTHER" id="PTHR43821:SF1">
    <property type="entry name" value="NAD(P)H NITROREDUCTASE YDJA-RELATED"/>
    <property type="match status" value="1"/>
</dbReference>
<keyword evidence="2 7" id="KW-0285">Flavoprotein</keyword>
<dbReference type="PANTHER" id="PTHR43821">
    <property type="entry name" value="NAD(P)H NITROREDUCTASE YDJA-RELATED"/>
    <property type="match status" value="1"/>
</dbReference>
<evidence type="ECO:0000313" key="11">
    <source>
        <dbReference type="Proteomes" id="UP000301751"/>
    </source>
</evidence>
<organism evidence="10 11">
    <name type="scientific">Pseudaquabacterium pictum</name>
    <dbReference type="NCBI Taxonomy" id="2315236"/>
    <lineage>
        <taxon>Bacteria</taxon>
        <taxon>Pseudomonadati</taxon>
        <taxon>Pseudomonadota</taxon>
        <taxon>Betaproteobacteria</taxon>
        <taxon>Burkholderiales</taxon>
        <taxon>Sphaerotilaceae</taxon>
        <taxon>Pseudaquabacterium</taxon>
    </lineage>
</organism>
<feature type="binding site" evidence="8">
    <location>
        <position position="74"/>
    </location>
    <ligand>
        <name>FMN</name>
        <dbReference type="ChEBI" id="CHEBI:58210"/>
        <note>ligand shared between dimeric partners</note>
    </ligand>
</feature>
<sequence>MRRHHAAAALIRPAAESAMAAADDATDDGADLAGLVLALIGSRQSVMPKRLLAPGPDDAQLRQMVDAAACAPDHRGLRPWRLVRIADGQRAALADLFEACTRERDPAATPDDIARSREKALRAPVLLLAVLRGEPPDDDVPLVERAITLGAALMNLLLAAHGMGHGAMLTSGRAVRTPRFAQAFALAPGEQAVCFVSIGRAPAVAPRRARGAAADFLADWVPPAA</sequence>
<feature type="binding site" description="in other chain" evidence="8">
    <location>
        <begin position="169"/>
        <end position="171"/>
    </location>
    <ligand>
        <name>FMN</name>
        <dbReference type="ChEBI" id="CHEBI:58210"/>
        <note>ligand shared between dimeric partners</note>
    </ligand>
</feature>
<comment type="similarity">
    <text evidence="1 7">Belongs to the nitroreductase family.</text>
</comment>
<dbReference type="InterPro" id="IPR029479">
    <property type="entry name" value="Nitroreductase"/>
</dbReference>
<dbReference type="Gene3D" id="3.40.109.10">
    <property type="entry name" value="NADH Oxidase"/>
    <property type="match status" value="1"/>
</dbReference>
<proteinExistence type="inferred from homology"/>
<keyword evidence="5 7" id="KW-0560">Oxidoreductase</keyword>
<reference evidence="11" key="1">
    <citation type="submission" date="2019-03" db="EMBL/GenBank/DDBJ databases">
        <title>Aquabacterium pictum sp.nov., the first bacteriochlorophyll a-containing freshwater bacterium in the genus Aquabacterium of the class Betaproteobacteria.</title>
        <authorList>
            <person name="Hirose S."/>
            <person name="Tank M."/>
            <person name="Hara E."/>
            <person name="Tamaki H."/>
            <person name="Takaichi S."/>
            <person name="Haruta S."/>
            <person name="Hanada S."/>
        </authorList>
    </citation>
    <scope>NUCLEOTIDE SEQUENCE [LARGE SCALE GENOMIC DNA]</scope>
    <source>
        <strain evidence="11">W35</strain>
    </source>
</reference>
<gene>
    <name evidence="10" type="ORF">AQPW35_12750</name>
</gene>
<evidence type="ECO:0000256" key="3">
    <source>
        <dbReference type="ARBA" id="ARBA00022643"/>
    </source>
</evidence>
<dbReference type="InterPro" id="IPR052530">
    <property type="entry name" value="NAD(P)H_nitroreductase"/>
</dbReference>
<accession>A0A480AKR8</accession>
<feature type="binding site" description="in other chain" evidence="8">
    <location>
        <begin position="43"/>
        <end position="45"/>
    </location>
    <ligand>
        <name>FMN</name>
        <dbReference type="ChEBI" id="CHEBI:58210"/>
        <note>ligand shared between dimeric partners</note>
    </ligand>
</feature>
<evidence type="ECO:0000256" key="8">
    <source>
        <dbReference type="PIRSR" id="PIRSR000232-1"/>
    </source>
</evidence>
<keyword evidence="3 7" id="KW-0288">FMN</keyword>
<dbReference type="InterPro" id="IPR000415">
    <property type="entry name" value="Nitroreductase-like"/>
</dbReference>
<evidence type="ECO:0000256" key="2">
    <source>
        <dbReference type="ARBA" id="ARBA00022630"/>
    </source>
</evidence>
<evidence type="ECO:0000313" key="10">
    <source>
        <dbReference type="EMBL" id="GCL62194.1"/>
    </source>
</evidence>
<dbReference type="EC" id="1.-.-.-" evidence="7"/>
<evidence type="ECO:0000256" key="5">
    <source>
        <dbReference type="ARBA" id="ARBA00023002"/>
    </source>
</evidence>
<comment type="cofactor">
    <cofactor evidence="8">
        <name>FMN</name>
        <dbReference type="ChEBI" id="CHEBI:58210"/>
    </cofactor>
    <text evidence="8">Binds 1 FMN per subunit.</text>
</comment>
<dbReference type="InterPro" id="IPR026021">
    <property type="entry name" value="YdjA-like"/>
</dbReference>
<keyword evidence="4 7" id="KW-0521">NADP</keyword>
<dbReference type="PIRSF" id="PIRSF000232">
    <property type="entry name" value="YdjA"/>
    <property type="match status" value="1"/>
</dbReference>
<protein>
    <recommendedName>
        <fullName evidence="7">Putative NAD(P)H nitroreductase</fullName>
        <ecNumber evidence="7">1.-.-.-</ecNumber>
    </recommendedName>
</protein>
<dbReference type="SUPFAM" id="SSF55469">
    <property type="entry name" value="FMN-dependent nitroreductase-like"/>
    <property type="match status" value="1"/>
</dbReference>
<comment type="caution">
    <text evidence="10">The sequence shown here is derived from an EMBL/GenBank/DDBJ whole genome shotgun (WGS) entry which is preliminary data.</text>
</comment>
<evidence type="ECO:0000256" key="7">
    <source>
        <dbReference type="PIRNR" id="PIRNR000232"/>
    </source>
</evidence>
<dbReference type="AlphaFoldDB" id="A0A480AKR8"/>
<dbReference type="EMBL" id="BJCL01000002">
    <property type="protein sequence ID" value="GCL62194.1"/>
    <property type="molecule type" value="Genomic_DNA"/>
</dbReference>
<name>A0A480AKR8_9BURK</name>
<keyword evidence="11" id="KW-1185">Reference proteome</keyword>